<accession>A0A975AGQ2</accession>
<dbReference type="RefSeq" id="WP_207298954.1">
    <property type="nucleotide sequence ID" value="NZ_CP071444.1"/>
</dbReference>
<dbReference type="InterPro" id="IPR050264">
    <property type="entry name" value="Bact_CCA-adding_enz_type3_sf"/>
</dbReference>
<dbReference type="InterPro" id="IPR032828">
    <property type="entry name" value="PolyA_RNA-bd"/>
</dbReference>
<keyword evidence="3" id="KW-0819">tRNA processing</keyword>
<evidence type="ECO:0000313" key="11">
    <source>
        <dbReference type="EMBL" id="QSX07612.1"/>
    </source>
</evidence>
<evidence type="ECO:0000259" key="9">
    <source>
        <dbReference type="Pfam" id="PF01743"/>
    </source>
</evidence>
<dbReference type="GO" id="GO:0008033">
    <property type="term" value="P:tRNA processing"/>
    <property type="evidence" value="ECO:0007669"/>
    <property type="project" value="UniProtKB-KW"/>
</dbReference>
<evidence type="ECO:0000256" key="5">
    <source>
        <dbReference type="ARBA" id="ARBA00022723"/>
    </source>
</evidence>
<evidence type="ECO:0000256" key="4">
    <source>
        <dbReference type="ARBA" id="ARBA00022695"/>
    </source>
</evidence>
<dbReference type="Pfam" id="PF01743">
    <property type="entry name" value="PolyA_pol"/>
    <property type="match status" value="1"/>
</dbReference>
<evidence type="ECO:0000256" key="6">
    <source>
        <dbReference type="ARBA" id="ARBA00022741"/>
    </source>
</evidence>
<dbReference type="InterPro" id="IPR043519">
    <property type="entry name" value="NT_sf"/>
</dbReference>
<dbReference type="AlphaFoldDB" id="A0A975AGQ2"/>
<dbReference type="GO" id="GO:0000166">
    <property type="term" value="F:nucleotide binding"/>
    <property type="evidence" value="ECO:0007669"/>
    <property type="project" value="UniProtKB-KW"/>
</dbReference>
<protein>
    <submittedName>
        <fullName evidence="11">CCA tRNA nucleotidyltransferase</fullName>
    </submittedName>
</protein>
<gene>
    <name evidence="11" type="ORF">J0B03_07145</name>
</gene>
<dbReference type="KEGG" id="alka:J0B03_07145"/>
<feature type="domain" description="Poly A polymerase head" evidence="9">
    <location>
        <begin position="21"/>
        <end position="141"/>
    </location>
</feature>
<comment type="cofactor">
    <cofactor evidence="1">
        <name>Mg(2+)</name>
        <dbReference type="ChEBI" id="CHEBI:18420"/>
    </cofactor>
</comment>
<dbReference type="SUPFAM" id="SSF81301">
    <property type="entry name" value="Nucleotidyltransferase"/>
    <property type="match status" value="1"/>
</dbReference>
<dbReference type="GO" id="GO:0000049">
    <property type="term" value="F:tRNA binding"/>
    <property type="evidence" value="ECO:0007669"/>
    <property type="project" value="TreeGrafter"/>
</dbReference>
<dbReference type="PANTHER" id="PTHR46173:SF1">
    <property type="entry name" value="CCA TRNA NUCLEOTIDYLTRANSFERASE 1, MITOCHONDRIAL"/>
    <property type="match status" value="1"/>
</dbReference>
<keyword evidence="4" id="KW-0548">Nucleotidyltransferase</keyword>
<sequence length="399" mass="46656">MNLPDNVRAFMEYIESRGYKCYLVGGAVRDILSGKTPKDFDFTTDAKPEEIKEIFEKYIETGVDFGTITAEFNGEYFEITTFRLEHRYSDGRRPDMVFYSDSLLSDLSRRDFTMNAIALDKDLSVYDYYNGMEDLKNHLLRTIGRAKVRFREDRLRKLRGIRIACENNYLIHEDILKSIKTDPGLEGVSGERIKTELDRILLCDSARRGVELLYRLHLIGEILPELDENMDPDLESWEAYTGSIHVAFQDLSLKVYLFLRPLKEARSIQKALDQLKYQRRIQKNAMAMAWYETVETMEGFMDHLPAFQEEQFRLFQQLDQVLGRFPVWERLLEEVIQGRVPRKVTDLAIGGADLKELGYRGREIGEILNGLLRKVVLEPENNRRDWLLAQIIKKKEENP</sequence>
<keyword evidence="2 8" id="KW-0808">Transferase</keyword>
<keyword evidence="7" id="KW-0460">Magnesium</keyword>
<dbReference type="InterPro" id="IPR002646">
    <property type="entry name" value="PolA_pol_head_dom"/>
</dbReference>
<dbReference type="Proteomes" id="UP000663499">
    <property type="component" value="Chromosome"/>
</dbReference>
<evidence type="ECO:0000256" key="3">
    <source>
        <dbReference type="ARBA" id="ARBA00022694"/>
    </source>
</evidence>
<dbReference type="GO" id="GO:0046872">
    <property type="term" value="F:metal ion binding"/>
    <property type="evidence" value="ECO:0007669"/>
    <property type="project" value="UniProtKB-KW"/>
</dbReference>
<dbReference type="Pfam" id="PF12627">
    <property type="entry name" value="PolyA_pol_RNAbd"/>
    <property type="match status" value="1"/>
</dbReference>
<feature type="domain" description="tRNA nucleotidyltransferase/poly(A) polymerase RNA and SrmB- binding" evidence="10">
    <location>
        <begin position="171"/>
        <end position="228"/>
    </location>
</feature>
<dbReference type="CDD" id="cd05398">
    <property type="entry name" value="NT_ClassII-CCAase"/>
    <property type="match status" value="1"/>
</dbReference>
<keyword evidence="6" id="KW-0547">Nucleotide-binding</keyword>
<evidence type="ECO:0000256" key="8">
    <source>
        <dbReference type="RuleBase" id="RU003953"/>
    </source>
</evidence>
<keyword evidence="5" id="KW-0479">Metal-binding</keyword>
<comment type="similarity">
    <text evidence="8">Belongs to the tRNA nucleotidyltransferase/poly(A) polymerase family.</text>
</comment>
<keyword evidence="8" id="KW-0694">RNA-binding</keyword>
<evidence type="ECO:0000256" key="2">
    <source>
        <dbReference type="ARBA" id="ARBA00022679"/>
    </source>
</evidence>
<evidence type="ECO:0000313" key="12">
    <source>
        <dbReference type="Proteomes" id="UP000663499"/>
    </source>
</evidence>
<dbReference type="GO" id="GO:0016779">
    <property type="term" value="F:nucleotidyltransferase activity"/>
    <property type="evidence" value="ECO:0007669"/>
    <property type="project" value="UniProtKB-KW"/>
</dbReference>
<proteinExistence type="inferred from homology"/>
<evidence type="ECO:0000256" key="1">
    <source>
        <dbReference type="ARBA" id="ARBA00001946"/>
    </source>
</evidence>
<evidence type="ECO:0000259" key="10">
    <source>
        <dbReference type="Pfam" id="PF12627"/>
    </source>
</evidence>
<organism evidence="11 12">
    <name type="scientific">Alkalibacter rhizosphaerae</name>
    <dbReference type="NCBI Taxonomy" id="2815577"/>
    <lineage>
        <taxon>Bacteria</taxon>
        <taxon>Bacillati</taxon>
        <taxon>Bacillota</taxon>
        <taxon>Clostridia</taxon>
        <taxon>Eubacteriales</taxon>
        <taxon>Eubacteriaceae</taxon>
        <taxon>Alkalibacter</taxon>
    </lineage>
</organism>
<reference evidence="11" key="1">
    <citation type="submission" date="2021-03" db="EMBL/GenBank/DDBJ databases">
        <title>Alkalibacter marinus sp. nov., isolated from tidal flat sediment.</title>
        <authorList>
            <person name="Namirimu T."/>
            <person name="Yang J.-A."/>
            <person name="Yang S.-H."/>
            <person name="Kim Y.-J."/>
            <person name="Kwon K.K."/>
        </authorList>
    </citation>
    <scope>NUCLEOTIDE SEQUENCE</scope>
    <source>
        <strain evidence="11">ES005</strain>
    </source>
</reference>
<dbReference type="SUPFAM" id="SSF81891">
    <property type="entry name" value="Poly A polymerase C-terminal region-like"/>
    <property type="match status" value="1"/>
</dbReference>
<name>A0A975AGQ2_9FIRM</name>
<dbReference type="EMBL" id="CP071444">
    <property type="protein sequence ID" value="QSX07612.1"/>
    <property type="molecule type" value="Genomic_DNA"/>
</dbReference>
<keyword evidence="12" id="KW-1185">Reference proteome</keyword>
<dbReference type="PANTHER" id="PTHR46173">
    <property type="entry name" value="CCA TRNA NUCLEOTIDYLTRANSFERASE 1, MITOCHONDRIAL"/>
    <property type="match status" value="1"/>
</dbReference>
<evidence type="ECO:0000256" key="7">
    <source>
        <dbReference type="ARBA" id="ARBA00022842"/>
    </source>
</evidence>
<dbReference type="Gene3D" id="1.10.3090.10">
    <property type="entry name" value="cca-adding enzyme, domain 2"/>
    <property type="match status" value="1"/>
</dbReference>
<dbReference type="Gene3D" id="3.30.460.10">
    <property type="entry name" value="Beta Polymerase, domain 2"/>
    <property type="match status" value="1"/>
</dbReference>